<keyword evidence="7" id="KW-0998">Cell outer membrane</keyword>
<feature type="signal peptide" evidence="8">
    <location>
        <begin position="1"/>
        <end position="21"/>
    </location>
</feature>
<dbReference type="PANTHER" id="PTHR30026">
    <property type="entry name" value="OUTER MEMBRANE PROTEIN TOLC"/>
    <property type="match status" value="1"/>
</dbReference>
<dbReference type="SUPFAM" id="SSF56954">
    <property type="entry name" value="Outer membrane efflux proteins (OEP)"/>
    <property type="match status" value="1"/>
</dbReference>
<protein>
    <submittedName>
        <fullName evidence="9">TolC family protein</fullName>
    </submittedName>
</protein>
<dbReference type="PANTHER" id="PTHR30026:SF20">
    <property type="entry name" value="OUTER MEMBRANE PROTEIN TOLC"/>
    <property type="match status" value="1"/>
</dbReference>
<feature type="chain" id="PRO_5046936182" evidence="8">
    <location>
        <begin position="22"/>
        <end position="418"/>
    </location>
</feature>
<keyword evidence="10" id="KW-1185">Reference proteome</keyword>
<evidence type="ECO:0000256" key="1">
    <source>
        <dbReference type="ARBA" id="ARBA00004442"/>
    </source>
</evidence>
<evidence type="ECO:0000256" key="6">
    <source>
        <dbReference type="ARBA" id="ARBA00023136"/>
    </source>
</evidence>
<dbReference type="Pfam" id="PF02321">
    <property type="entry name" value="OEP"/>
    <property type="match status" value="1"/>
</dbReference>
<dbReference type="Proteomes" id="UP000703295">
    <property type="component" value="Unassembled WGS sequence"/>
</dbReference>
<evidence type="ECO:0000256" key="8">
    <source>
        <dbReference type="SAM" id="SignalP"/>
    </source>
</evidence>
<accession>A0ABS2ETF7</accession>
<dbReference type="InterPro" id="IPR003423">
    <property type="entry name" value="OMP_efflux"/>
</dbReference>
<evidence type="ECO:0000313" key="10">
    <source>
        <dbReference type="Proteomes" id="UP000703295"/>
    </source>
</evidence>
<evidence type="ECO:0000256" key="3">
    <source>
        <dbReference type="ARBA" id="ARBA00022448"/>
    </source>
</evidence>
<comment type="caution">
    <text evidence="9">The sequence shown here is derived from an EMBL/GenBank/DDBJ whole genome shotgun (WGS) entry which is preliminary data.</text>
</comment>
<evidence type="ECO:0000256" key="2">
    <source>
        <dbReference type="ARBA" id="ARBA00007613"/>
    </source>
</evidence>
<keyword evidence="5" id="KW-0812">Transmembrane</keyword>
<organism evidence="9 10">
    <name type="scientific">Bacteroides mediterraneensis</name>
    <dbReference type="NCBI Taxonomy" id="1841856"/>
    <lineage>
        <taxon>Bacteria</taxon>
        <taxon>Pseudomonadati</taxon>
        <taxon>Bacteroidota</taxon>
        <taxon>Bacteroidia</taxon>
        <taxon>Bacteroidales</taxon>
        <taxon>Bacteroidaceae</taxon>
        <taxon>Bacteroides</taxon>
    </lineage>
</organism>
<dbReference type="EMBL" id="JACJJW010000005">
    <property type="protein sequence ID" value="MBM6757669.1"/>
    <property type="molecule type" value="Genomic_DNA"/>
</dbReference>
<gene>
    <name evidence="9" type="ORF">H6A31_03035</name>
</gene>
<comment type="subcellular location">
    <subcellularLocation>
        <location evidence="1">Cell outer membrane</location>
    </subcellularLocation>
</comment>
<dbReference type="InterPro" id="IPR051906">
    <property type="entry name" value="TolC-like"/>
</dbReference>
<evidence type="ECO:0000256" key="7">
    <source>
        <dbReference type="ARBA" id="ARBA00023237"/>
    </source>
</evidence>
<evidence type="ECO:0000256" key="4">
    <source>
        <dbReference type="ARBA" id="ARBA00022452"/>
    </source>
</evidence>
<evidence type="ECO:0000313" key="9">
    <source>
        <dbReference type="EMBL" id="MBM6757669.1"/>
    </source>
</evidence>
<reference evidence="9 10" key="1">
    <citation type="journal article" date="2021" name="Sci. Rep.">
        <title>The distribution of antibiotic resistance genes in chicken gut microbiota commensals.</title>
        <authorList>
            <person name="Juricova H."/>
            <person name="Matiasovicova J."/>
            <person name="Kubasova T."/>
            <person name="Cejkova D."/>
            <person name="Rychlik I."/>
        </authorList>
    </citation>
    <scope>NUCLEOTIDE SEQUENCE [LARGE SCALE GENOMIC DNA]</scope>
    <source>
        <strain evidence="9 10">An801</strain>
    </source>
</reference>
<keyword evidence="4" id="KW-1134">Transmembrane beta strand</keyword>
<keyword evidence="6" id="KW-0472">Membrane</keyword>
<evidence type="ECO:0000256" key="5">
    <source>
        <dbReference type="ARBA" id="ARBA00022692"/>
    </source>
</evidence>
<keyword evidence="8" id="KW-0732">Signal</keyword>
<keyword evidence="3" id="KW-0813">Transport</keyword>
<proteinExistence type="inferred from homology"/>
<sequence>MRMLRMFLFLCVWGFSHIVHAQVTLEDCRQKARENYPQARQYDLLRLSEEYTLSNAGKGNLPQISLSGKISYQSEATTFPFDIPGLDSKGLPKDQYQAMIEVRQNLWDGGKIRNQKAQIQAATEESERQLDNSLYALEERVNQVFFGILLLDEQLSQHTLLEEKLTRSLKDVQAYRANGTANDADVDAVQVEILQTRQQRIQLESNRSAYLRMLSLLTGEELPPHTHLQRPEAVLETTGIVNRPELRWYEAQEQTVSVHRKGLQTGYLPSFSLFAQGAYGNPGLDILKDKFRAYYLVGARFTWNFGSLYTLKNDRKKLDNQLQKIQSERDLFLFHTHLQLAEEDGTIQTLRQQMKEDEEIIRLRKNIRLSAEAKVANGTLSVSDLLKEITAENLARQAKVLHEIQLLMHLHQRKHLTN</sequence>
<comment type="similarity">
    <text evidence="2">Belongs to the outer membrane factor (OMF) (TC 1.B.17) family.</text>
</comment>
<dbReference type="Gene3D" id="1.20.1600.10">
    <property type="entry name" value="Outer membrane efflux proteins (OEP)"/>
    <property type="match status" value="1"/>
</dbReference>
<name>A0ABS2ETF7_9BACE</name>